<feature type="region of interest" description="Disordered" evidence="1">
    <location>
        <begin position="1"/>
        <end position="34"/>
    </location>
</feature>
<feature type="compositionally biased region" description="Basic and acidic residues" evidence="1">
    <location>
        <begin position="3850"/>
        <end position="3863"/>
    </location>
</feature>
<feature type="compositionally biased region" description="Basic residues" evidence="1">
    <location>
        <begin position="221"/>
        <end position="231"/>
    </location>
</feature>
<feature type="compositionally biased region" description="Basic residues" evidence="1">
    <location>
        <begin position="2661"/>
        <end position="2672"/>
    </location>
</feature>
<feature type="compositionally biased region" description="Basic and acidic residues" evidence="1">
    <location>
        <begin position="4218"/>
        <end position="4228"/>
    </location>
</feature>
<feature type="region of interest" description="Disordered" evidence="1">
    <location>
        <begin position="4092"/>
        <end position="4115"/>
    </location>
</feature>
<feature type="compositionally biased region" description="Basic residues" evidence="1">
    <location>
        <begin position="2580"/>
        <end position="2593"/>
    </location>
</feature>
<feature type="region of interest" description="Disordered" evidence="1">
    <location>
        <begin position="374"/>
        <end position="1351"/>
    </location>
</feature>
<feature type="compositionally biased region" description="Low complexity" evidence="1">
    <location>
        <begin position="2862"/>
        <end position="2876"/>
    </location>
</feature>
<feature type="compositionally biased region" description="Low complexity" evidence="1">
    <location>
        <begin position="2140"/>
        <end position="2151"/>
    </location>
</feature>
<dbReference type="EMBL" id="JAUKUD010000004">
    <property type="protein sequence ID" value="KAK0746018.1"/>
    <property type="molecule type" value="Genomic_DNA"/>
</dbReference>
<sequence>MDRDQDVGATKKKGKKSKAKQRQTTEDEPIDAPLVETVAAAEPEAMVIEEPVAAEDDALAESGAKKAKKSKKKKQSSAVLDKPEPLTETPVVEEQLAAPDVSEPVISEASPEVANVVDAAAVEAPVPTSELETPLVVEAHEDESAVPASKKNKKKKKKQGSAVSDDSEPPLATTSEAQEQLLAEDASTPVLAEELEAASVEAPESSVQELPEVDEAAPVSKKAKKNKKKKQGSVVLDEPEPSVVDLGDAGDEVVVSDTFREVAVPGDLEVSHVEPAEAAAVEGSEPVSEPLAVEVSEPVSEPAAVEVPEDESAVPSSKKSKKDKKKKKQDVTEVPEPPVIEPAPEPLAVETPGAADQELATLVEVAVPEQSVEEEAVQEEVVEDDLVSQTVTCKMGKKDKKKKQAALDESSEPAPVKEPVQGTDLEPAAIVEKEISSPDLQPEASAPQEEQERAPESPPLADVPAQQDPAEPGSSTKKGKKNKKRKDSIQSSTPTSLAMEEPLPVEESEHIAPAPAPSSSERDIPTTEEEPLPSEAMSSDPVGLGLVLSDPVLSPSEAGTSTQSDPANEGTVEITEAVDTAPGSKKAKKKKKKPSKASESLLEEPVPDNEAVVSAEPSALAADEPTPAAEPISPAVQVKDESEPSSEAQLDTVLSKEPVEVTAEAPTDEPLDLQSETAPSEEPDTLAAPSESISAPRQIETSPALSALSKKGKAKKRRSVAFADPLEEYQEHPDNLLDDTPFSSLEESLTNSPSGEETDSSFRDVTFERQLQEALPEDPQPVEPVVEQKDESAVGAHPEIADLASSETIMPESEPVQETPVTVLEDEESAPSSKKAKKDKKKKRKGQTDSEPERELEPMARGADPDATTGDGSDSTGAQDPPPAASTTDSLTSGGVASEPEPMSAAEAPASIGEPEADFSSSPKKSKKEKKKKKAKKDDVEPEATVTPLLESDLLEKDAVEAHVLQPPSQEPTSPGSLPEAEPQQQEPPSSAPDPTVLDPEPTKAQDEQDVQGPAPGTTADKVHPRSLQIDTSVAGPDRDAANDDSDSGSQTMSPTSRDDGSSPTSNSIRKARKDKDKKKKKPSKSDSDGDPWPTKSPELSPLSDYDFEGREIERRLKQLSTVEEETEPSESVRSVSTTRAKDDDPSRPAAPEPSYAESFPDSWPATPTKQRSFSVEPISREGSPAPAPAEETKPESVALEAAEPAAVEAQQPEATRSLSPQPDESEVKEADASTQNTSAMEDAAAVLPEGQARDDLPSDEAAVLRTVENVPSQDLEPSSPPEPEQADVDVSTPKKSKKKKRGSIVQNSPAETSEPAELAETSVELPKDVESSSAEATPTEAAPAETTSLEQVAAETILAEPISQIDNAVSSLEPEVSDELAKNLDDAPASLDRSLPEPTPELAVVENDFAASGKKAKKDKKQKKGTVQSVSEPASEASVPLIEEFVAPIPAVTEEPDQPVAESQELVQEASPLPEPTVQVPDAEESSPAPTKKSKKKKKGGAQPVSETASGVSTPAVEEPPVLADAQATEESTVLSEEPAVPVPEILPAEGAEEFTKELEAGDYLAEPTKKSKKDKKDKKKGSALSDFEPPSELLTTVAEELPVLAETPEAEPEPSPTEIQEAVTVPEAFPSEDVETAEGLAAEDLSVVPTKKSKKDKKGKKKGIAQPDAEPEPEPASEAIPQSVEEPIPPPIEELTEQHIAPISAAHEEPSEPIVEPQETAQESPSPDVADDAIKEPEAEPAPSKKAKKDKKKKKASVQLDSETPSEPATPGVEEPSPIIPSDAQDPEPAITETTDPVPEASMADVVTEAPKEPEASEDALAAPSKKPKKEKKRKGSKASEPEPTSDAPAPVVDEPSVIAEEPTVMEKPVAKPELEPEVVVPESSQPPVSSSEEVQVQPEAQPEDPSDVPTKKSKKDKKRKGSKVTEPEQESALVAETPVVQDLPLFEEPATLSDPALALDEPMVPAEREVVEETLPAIPDTTKTEPEPEAQVLVAESPAVEEVTPAGALESLQPEPQPEEAFDLPAKKKKGKKDKKGKGKAEEPEITEPAPVPEGPVLAPDGIQTPSVLDPGPLPAVVEDPTPAVEDVASEALAPSPETPLDEPEEISAAPSKKSKKSKKGKSKTIDIEPTPDVVPEELPAPAEEASPFVPDETVPVADSEVILAGETVPVLDTLPVLDIPVQEEQAEDAFAVSSKKSKKSKKGKSKAVEEESAATTPVIEDSVTVAEEPTVVPEEPPIVVEEPESLAAEESTAAPEPIPEPAQDDQVEGPGMLGKKSKKSKNGKSKAANEEPATLVPVEEPTPSAEEPSAAVVDEPMLMPEPEQEEQPEDFSISTKKAKKDKKRKSKLVEAESVVEEALPSALETQEIAATDVPAEPQVLADMSTPATEPVTILEEAAQLGEDVAVTTKKGKKSKKSKGSKAAASEPTSGTATPVQERSIAFDTEEPRDFPAAAADDVASPEALAQPIEVQPVEVQPVDMQEPPTPMLEVTDAAPVDTSEPVIFAGPKSSRKDTKISKPTDSTLPVVSGSPIVEEPASILPESSPETAADISAAGVSQDQPQPEPQPEEASDMTVRTKKGKKDKKRKGSKSVEVEAEAEASSELATPVPELADATPKLDAPVVADTTEPVAAPLEEPAASPEEPLVQAEDEPAPTTKKSKKEKKRKGSKSVEAEADAEASSELATPVLEPNTPAVVETSEPALTLAEDPAVTPDAPVEEPPVQVKEEWASTATTKKPKKDKKKGKKLVDPEPTVEPASTSTDGPAAEPLAEIAVEAASEPASEPVIEPIIEVAAVEPTVVVPTVADTPREEPSTTSAENDVTDPAIETAAEERGVADEASAAPAKKSKKKKGKKLAELEPASEPAAEVTAEPAAERELVLEPSVFDTPQEEISTHPVQDEVVDRGIELAPEVDESLAAVPAKKAEKDKKKGEKLAELEPASGPAIEAGPEPATEPISEPVVEAAEAIPEPVVEIAEIATESVFESAIEPTDIDPPAEASTFLDPSPESAEQTVEPVLDAVPDQPAEDDMWPAPTKKEKKSKKKGKKQVELEPVSEPSAFEPAVEPSSEPTVETVGESVAEPTIDTPVDEPIIVVAEPTLDSVLDAASEQQAEDDTWAAPTKKDKKSKKKGKKQQLEPESELTHASPSGLIPIPVIELGPESVIVDVPVEETYPLVAVEQSVDPVPEISRELPDAEAADDTWAMPTKKDKKGKGKGKKQQLGLESELVSEPATEPAPEPASLALAEPTSEPAAMDILAAAPVASPVNAERTADPLPEAVPQSPAVVAADEWTLPASKPKKSKKGKKKQLELEPEPDLIFEALCEPIVIDDSVQETSPDPGTAEQLVDPAAEAIISIPDAATDDPAAEAEEWVAPVKKGKKQLDFETTLESTPEATSEPAVEVTPELAVFDTPEEHITSSIPSGIAASPEPAPELIPEPVASDAPENPIARSLSTDVGEGPIEPISETSPEAALKNQVEDSWALPAKKPKKPKKGKKADTEITSEPTVVGIPQEEIIIPETPADDVPKPSAEPAIEAAPGPEAEDSSALPVKKEKKGKGKKQTSGFDSSTATPTVELALPDHVIADDLAPIEPEDLIPEPMSRGLPADDVQADQEPFVEDSWALPAKKPKKNKKGKKQAAEDESETAIPIVDKEAEAASFDIVAAEELTFAEPDTHAQESSSREISTVGLAEAFGEDSWALPAKKSKKKGKKAAEVDFDTPPAVESGVEAALPEVALVDDPLPVGREVSAPEFSTRDLSMGDVAEAKKEEPAVEDFWALPAKKPKKDKKKKKATEEDFSTFAPPIISEEYTATQDAPEPEPLTIVQPEPPVEAESSREIPFENTVAEEAPKGDEWPESSDKKSRKRKGKKVDVESASEVQTPMFEDEKHVVGAQMAIASNEANQNDFADFSSKSKKDKKKKRKDTALFFDDEPTTSEQPETPAGELVRSIRQKETWEGDDYFQPKTPSKEQEVPADVIHLHPAVTLPPIGLGLIHDPPVLYPLDAPTPQLLTALQSPISPADETTPPLMISAKLFENILPEQSAMVKHEPSFEYEGHGKKDKTRELDSADVEKPVISAREIAAPFLETSTHEPEPVVVESKERHISPKPSRHEAREIGDYIPDSPTPSHSAIEFDTPVVESTPAPQKSMAREVAADLFERSDKKEVKPKESDASMDMDDVFAGAAVAGALVGGAKLVAEKFGGGDAKKKGGKKNNKSVDHRSVREDDLFDDASLWEGR</sequence>
<feature type="compositionally biased region" description="Low complexity" evidence="1">
    <location>
        <begin position="1198"/>
        <end position="1215"/>
    </location>
</feature>
<feature type="region of interest" description="Disordered" evidence="1">
    <location>
        <begin position="3748"/>
        <end position="3947"/>
    </location>
</feature>
<feature type="compositionally biased region" description="Basic residues" evidence="1">
    <location>
        <begin position="585"/>
        <end position="595"/>
    </location>
</feature>
<feature type="compositionally biased region" description="Acidic residues" evidence="1">
    <location>
        <begin position="374"/>
        <end position="386"/>
    </location>
</feature>
<evidence type="ECO:0000313" key="2">
    <source>
        <dbReference type="EMBL" id="KAK0746018.1"/>
    </source>
</evidence>
<feature type="compositionally biased region" description="Low complexity" evidence="1">
    <location>
        <begin position="2774"/>
        <end position="2786"/>
    </location>
</feature>
<feature type="compositionally biased region" description="Basic residues" evidence="1">
    <location>
        <begin position="3126"/>
        <end position="3136"/>
    </location>
</feature>
<protein>
    <submittedName>
        <fullName evidence="2">Uncharacterized protein</fullName>
    </submittedName>
</protein>
<feature type="compositionally biased region" description="Basic residues" evidence="1">
    <location>
        <begin position="1070"/>
        <end position="1083"/>
    </location>
</feature>
<feature type="compositionally biased region" description="Low complexity" evidence="1">
    <location>
        <begin position="2454"/>
        <end position="2486"/>
    </location>
</feature>
<feature type="compositionally biased region" description="Basic residues" evidence="1">
    <location>
        <begin position="1653"/>
        <end position="1665"/>
    </location>
</feature>
<feature type="compositionally biased region" description="Polar residues" evidence="1">
    <location>
        <begin position="967"/>
        <end position="976"/>
    </location>
</feature>
<feature type="compositionally biased region" description="Basic residues" evidence="1">
    <location>
        <begin position="2199"/>
        <end position="2209"/>
    </location>
</feature>
<feature type="compositionally biased region" description="Low complexity" evidence="1">
    <location>
        <begin position="2632"/>
        <end position="2650"/>
    </location>
</feature>
<feature type="compositionally biased region" description="Basic and acidic residues" evidence="1">
    <location>
        <begin position="760"/>
        <end position="771"/>
    </location>
</feature>
<feature type="compositionally biased region" description="Basic residues" evidence="1">
    <location>
        <begin position="1572"/>
        <end position="1583"/>
    </location>
</feature>
<feature type="region of interest" description="Disordered" evidence="1">
    <location>
        <begin position="3418"/>
        <end position="3652"/>
    </location>
</feature>
<feature type="compositionally biased region" description="Basic residues" evidence="1">
    <location>
        <begin position="1747"/>
        <end position="1758"/>
    </location>
</feature>
<feature type="region of interest" description="Disordered" evidence="1">
    <location>
        <begin position="2001"/>
        <end position="2155"/>
    </location>
</feature>
<feature type="compositionally biased region" description="Basic residues" evidence="1">
    <location>
        <begin position="710"/>
        <end position="719"/>
    </location>
</feature>
<feature type="region of interest" description="Disordered" evidence="1">
    <location>
        <begin position="2921"/>
        <end position="2960"/>
    </location>
</feature>
<feature type="compositionally biased region" description="Basic and acidic residues" evidence="1">
    <location>
        <begin position="2926"/>
        <end position="2940"/>
    </location>
</feature>
<feature type="region of interest" description="Disordered" evidence="1">
    <location>
        <begin position="2405"/>
        <end position="2786"/>
    </location>
</feature>
<feature type="compositionally biased region" description="Low complexity" evidence="1">
    <location>
        <begin position="3530"/>
        <end position="3543"/>
    </location>
</feature>
<feature type="compositionally biased region" description="Basic residues" evidence="1">
    <location>
        <begin position="1828"/>
        <end position="1839"/>
    </location>
</feature>
<feature type="compositionally biased region" description="Low complexity" evidence="1">
    <location>
        <begin position="3513"/>
        <end position="3523"/>
    </location>
</feature>
<feature type="compositionally biased region" description="Basic residues" evidence="1">
    <location>
        <begin position="65"/>
        <end position="75"/>
    </location>
</feature>
<proteinExistence type="predicted"/>
<feature type="region of interest" description="Disordered" evidence="1">
    <location>
        <begin position="2189"/>
        <end position="2361"/>
    </location>
</feature>
<feature type="compositionally biased region" description="Polar residues" evidence="1">
    <location>
        <begin position="2430"/>
        <end position="2440"/>
    </location>
</feature>
<evidence type="ECO:0000256" key="1">
    <source>
        <dbReference type="SAM" id="MobiDB-lite"/>
    </source>
</evidence>
<organism evidence="2 3">
    <name type="scientific">Schizothecium vesticola</name>
    <dbReference type="NCBI Taxonomy" id="314040"/>
    <lineage>
        <taxon>Eukaryota</taxon>
        <taxon>Fungi</taxon>
        <taxon>Dikarya</taxon>
        <taxon>Ascomycota</taxon>
        <taxon>Pezizomycotina</taxon>
        <taxon>Sordariomycetes</taxon>
        <taxon>Sordariomycetidae</taxon>
        <taxon>Sordariales</taxon>
        <taxon>Schizotheciaceae</taxon>
        <taxon>Schizothecium</taxon>
    </lineage>
</organism>
<feature type="compositionally biased region" description="Basic residues" evidence="1">
    <location>
        <begin position="2739"/>
        <end position="2749"/>
    </location>
</feature>
<feature type="region of interest" description="Disordered" evidence="1">
    <location>
        <begin position="49"/>
        <end position="109"/>
    </location>
</feature>
<feature type="compositionally biased region" description="Low complexity" evidence="1">
    <location>
        <begin position="1332"/>
        <end position="1349"/>
    </location>
</feature>
<feature type="compositionally biased region" description="Basic residues" evidence="1">
    <location>
        <begin position="2030"/>
        <end position="2041"/>
    </location>
</feature>
<feature type="compositionally biased region" description="Basic residues" evidence="1">
    <location>
        <begin position="3629"/>
        <end position="3639"/>
    </location>
</feature>
<feature type="compositionally biased region" description="Polar residues" evidence="1">
    <location>
        <begin position="885"/>
        <end position="895"/>
    </location>
</feature>
<accession>A0AA40EUY0</accession>
<feature type="compositionally biased region" description="Basic residues" evidence="1">
    <location>
        <begin position="3915"/>
        <end position="3925"/>
    </location>
</feature>
<feature type="compositionally biased region" description="Basic residues" evidence="1">
    <location>
        <begin position="395"/>
        <end position="404"/>
    </location>
</feature>
<feature type="compositionally biased region" description="Polar residues" evidence="1">
    <location>
        <begin position="3564"/>
        <end position="3575"/>
    </location>
</feature>
<comment type="caution">
    <text evidence="2">The sequence shown here is derived from an EMBL/GenBank/DDBJ whole genome shotgun (WGS) entry which is preliminary data.</text>
</comment>
<feature type="compositionally biased region" description="Basic residues" evidence="1">
    <location>
        <begin position="924"/>
        <end position="935"/>
    </location>
</feature>
<feature type="compositionally biased region" description="Basic residues" evidence="1">
    <location>
        <begin position="3300"/>
        <end position="3309"/>
    </location>
</feature>
<feature type="compositionally biased region" description="Low complexity" evidence="1">
    <location>
        <begin position="3232"/>
        <end position="3250"/>
    </location>
</feature>
<feature type="region of interest" description="Disordered" evidence="1">
    <location>
        <begin position="3186"/>
        <end position="3250"/>
    </location>
</feature>
<reference evidence="2" key="1">
    <citation type="submission" date="2023-06" db="EMBL/GenBank/DDBJ databases">
        <title>Genome-scale phylogeny and comparative genomics of the fungal order Sordariales.</title>
        <authorList>
            <consortium name="Lawrence Berkeley National Laboratory"/>
            <person name="Hensen N."/>
            <person name="Bonometti L."/>
            <person name="Westerberg I."/>
            <person name="Brannstrom I.O."/>
            <person name="Guillou S."/>
            <person name="Cros-Aarteil S."/>
            <person name="Calhoun S."/>
            <person name="Haridas S."/>
            <person name="Kuo A."/>
            <person name="Mondo S."/>
            <person name="Pangilinan J."/>
            <person name="Riley R."/>
            <person name="LaButti K."/>
            <person name="Andreopoulos B."/>
            <person name="Lipzen A."/>
            <person name="Chen C."/>
            <person name="Yanf M."/>
            <person name="Daum C."/>
            <person name="Ng V."/>
            <person name="Clum A."/>
            <person name="Steindorff A."/>
            <person name="Ohm R."/>
            <person name="Martin F."/>
            <person name="Silar P."/>
            <person name="Natvig D."/>
            <person name="Lalanne C."/>
            <person name="Gautier V."/>
            <person name="Ament-velasquez S.L."/>
            <person name="Kruys A."/>
            <person name="Hutchinson M.I."/>
            <person name="Powell A.J."/>
            <person name="Barry K."/>
            <person name="Miller A.N."/>
            <person name="Grigoriev I.V."/>
            <person name="Debuchy R."/>
            <person name="Gladieux P."/>
            <person name="Thoren M.H."/>
            <person name="Johannesson H."/>
        </authorList>
    </citation>
    <scope>NUCLEOTIDE SEQUENCE</scope>
    <source>
        <strain evidence="2">SMH3187-1</strain>
    </source>
</reference>
<feature type="compositionally biased region" description="Basic residues" evidence="1">
    <location>
        <begin position="3211"/>
        <end position="3221"/>
    </location>
</feature>
<feature type="compositionally biased region" description="Basic residues" evidence="1">
    <location>
        <begin position="10"/>
        <end position="21"/>
    </location>
</feature>
<feature type="compositionally biased region" description="Basic residues" evidence="1">
    <location>
        <begin position="3784"/>
        <end position="3794"/>
    </location>
</feature>
<feature type="compositionally biased region" description="Low complexity" evidence="1">
    <location>
        <begin position="1130"/>
        <end position="1139"/>
    </location>
</feature>
<feature type="region of interest" description="Disordered" evidence="1">
    <location>
        <begin position="196"/>
        <end position="249"/>
    </location>
</feature>
<feature type="compositionally biased region" description="Basic residues" evidence="1">
    <location>
        <begin position="2340"/>
        <end position="2350"/>
    </location>
</feature>
<feature type="compositionally biased region" description="Basic and acidic residues" evidence="1">
    <location>
        <begin position="846"/>
        <end position="858"/>
    </location>
</feature>
<feature type="compositionally biased region" description="Low complexity" evidence="1">
    <location>
        <begin position="1880"/>
        <end position="1903"/>
    </location>
</feature>
<feature type="compositionally biased region" description="Low complexity" evidence="1">
    <location>
        <begin position="2227"/>
        <end position="2244"/>
    </location>
</feature>
<feature type="compositionally biased region" description="Basic residues" evidence="1">
    <location>
        <begin position="3040"/>
        <end position="3049"/>
    </location>
</feature>
<feature type="compositionally biased region" description="Polar residues" evidence="1">
    <location>
        <begin position="557"/>
        <end position="566"/>
    </location>
</feature>
<feature type="compositionally biased region" description="Low complexity" evidence="1">
    <location>
        <begin position="1678"/>
        <end position="1688"/>
    </location>
</feature>
<feature type="compositionally biased region" description="Basic residues" evidence="1">
    <location>
        <begin position="1914"/>
        <end position="1925"/>
    </location>
</feature>
<feature type="compositionally biased region" description="Low complexity" evidence="1">
    <location>
        <begin position="2300"/>
        <end position="2325"/>
    </location>
</feature>
<feature type="region of interest" description="Disordered" evidence="1">
    <location>
        <begin position="131"/>
        <end position="177"/>
    </location>
</feature>
<feature type="region of interest" description="Disordered" evidence="1">
    <location>
        <begin position="3107"/>
        <end position="3155"/>
    </location>
</feature>
<feature type="compositionally biased region" description="Basic and acidic residues" evidence="1">
    <location>
        <begin position="1108"/>
        <end position="1117"/>
    </location>
</feature>
<feature type="region of interest" description="Disordered" evidence="1">
    <location>
        <begin position="2987"/>
        <end position="3094"/>
    </location>
</feature>
<feature type="compositionally biased region" description="Basic residues" evidence="1">
    <location>
        <begin position="834"/>
        <end position="845"/>
    </location>
</feature>
<evidence type="ECO:0000313" key="3">
    <source>
        <dbReference type="Proteomes" id="UP001172155"/>
    </source>
</evidence>
<feature type="compositionally biased region" description="Polar residues" evidence="1">
    <location>
        <begin position="691"/>
        <end position="703"/>
    </location>
</feature>
<feature type="compositionally biased region" description="Pro residues" evidence="1">
    <location>
        <begin position="335"/>
        <end position="345"/>
    </location>
</feature>
<feature type="compositionally biased region" description="Low complexity" evidence="1">
    <location>
        <begin position="897"/>
        <end position="911"/>
    </location>
</feature>
<feature type="compositionally biased region" description="Basic residues" evidence="1">
    <location>
        <begin position="2413"/>
        <end position="2423"/>
    </location>
</feature>
<feature type="region of interest" description="Disordered" evidence="1">
    <location>
        <begin position="266"/>
        <end position="356"/>
    </location>
</feature>
<feature type="region of interest" description="Disordered" evidence="1">
    <location>
        <begin position="2806"/>
        <end position="2901"/>
    </location>
</feature>
<feature type="compositionally biased region" description="Low complexity" evidence="1">
    <location>
        <begin position="979"/>
        <end position="989"/>
    </location>
</feature>
<feature type="compositionally biased region" description="Basic residues" evidence="1">
    <location>
        <begin position="2279"/>
        <end position="2288"/>
    </location>
</feature>
<dbReference type="Proteomes" id="UP001172155">
    <property type="component" value="Unassembled WGS sequence"/>
</dbReference>
<feature type="compositionally biased region" description="Low complexity" evidence="1">
    <location>
        <begin position="196"/>
        <end position="207"/>
    </location>
</feature>
<feature type="compositionally biased region" description="Basic residues" evidence="1">
    <location>
        <begin position="1415"/>
        <end position="1425"/>
    </location>
</feature>
<feature type="compositionally biased region" description="Polar residues" evidence="1">
    <location>
        <begin position="1048"/>
        <end position="1069"/>
    </location>
</feature>
<feature type="region of interest" description="Disordered" evidence="1">
    <location>
        <begin position="3292"/>
        <end position="3314"/>
    </location>
</feature>
<feature type="compositionally biased region" description="Basic residues" evidence="1">
    <location>
        <begin position="3489"/>
        <end position="3498"/>
    </location>
</feature>
<name>A0AA40EUY0_9PEZI</name>
<feature type="region of interest" description="Disordered" evidence="1">
    <location>
        <begin position="4203"/>
        <end position="4240"/>
    </location>
</feature>
<feature type="compositionally biased region" description="Polar residues" evidence="1">
    <location>
        <begin position="741"/>
        <end position="755"/>
    </location>
</feature>
<feature type="compositionally biased region" description="Basic residues" evidence="1">
    <location>
        <begin position="318"/>
        <end position="328"/>
    </location>
</feature>
<feature type="compositionally biased region" description="Basic residues" evidence="1">
    <location>
        <begin position="150"/>
        <end position="159"/>
    </location>
</feature>
<feature type="compositionally biased region" description="Basic residues" evidence="1">
    <location>
        <begin position="2116"/>
        <end position="2126"/>
    </location>
</feature>
<keyword evidence="3" id="KW-1185">Reference proteome</keyword>
<gene>
    <name evidence="2" type="ORF">B0T18DRAFT_141740</name>
</gene>
<feature type="region of interest" description="Disordered" evidence="1">
    <location>
        <begin position="1370"/>
        <end position="1940"/>
    </location>
</feature>
<feature type="compositionally biased region" description="Basic residues" evidence="1">
    <location>
        <begin position="477"/>
        <end position="486"/>
    </location>
</feature>